<sequence length="142" mass="15863">MTFENSYSNDERAASYARLEFDGTYYLAYRDLPAIIRKHVKGNRAVDFGCGAGRSTRFLRALGFETIGIDISEAMIRKARSLDSEGDYRLARDGEYEGVGVASYDLVLAVFTFDNIPVAQKRAALLRALKRLLSAQGRIILL</sequence>
<dbReference type="Proteomes" id="UP000250918">
    <property type="component" value="Unassembled WGS sequence"/>
</dbReference>
<protein>
    <recommendedName>
        <fullName evidence="1">Methyltransferase type 12 domain-containing protein</fullName>
    </recommendedName>
</protein>
<gene>
    <name evidence="2" type="ORF">C3F09_07740</name>
</gene>
<dbReference type="Gene3D" id="3.40.50.150">
    <property type="entry name" value="Vaccinia Virus protein VP39"/>
    <property type="match status" value="1"/>
</dbReference>
<comment type="caution">
    <text evidence="2">The sequence shown here is derived from an EMBL/GenBank/DDBJ whole genome shotgun (WGS) entry which is preliminary data.</text>
</comment>
<name>A0A855X5X8_9BACT</name>
<evidence type="ECO:0000313" key="2">
    <source>
        <dbReference type="EMBL" id="PWB71535.1"/>
    </source>
</evidence>
<dbReference type="EMBL" id="PQAP01000111">
    <property type="protein sequence ID" value="PWB71535.1"/>
    <property type="molecule type" value="Genomic_DNA"/>
</dbReference>
<dbReference type="CDD" id="cd02440">
    <property type="entry name" value="AdoMet_MTases"/>
    <property type="match status" value="1"/>
</dbReference>
<feature type="domain" description="Methyltransferase type 12" evidence="1">
    <location>
        <begin position="46"/>
        <end position="139"/>
    </location>
</feature>
<evidence type="ECO:0000259" key="1">
    <source>
        <dbReference type="Pfam" id="PF08242"/>
    </source>
</evidence>
<reference evidence="2 3" key="1">
    <citation type="journal article" date="2018" name="ISME J.">
        <title>A methanotrophic archaeon couples anaerobic oxidation of methane to Fe(III) reduction.</title>
        <authorList>
            <person name="Cai C."/>
            <person name="Leu A.O."/>
            <person name="Xie G.J."/>
            <person name="Guo J."/>
            <person name="Feng Y."/>
            <person name="Zhao J.X."/>
            <person name="Tyson G.W."/>
            <person name="Yuan Z."/>
            <person name="Hu S."/>
        </authorList>
    </citation>
    <scope>NUCLEOTIDE SEQUENCE [LARGE SCALE GENOMIC DNA]</scope>
    <source>
        <strain evidence="2">FeB_12</strain>
    </source>
</reference>
<organism evidence="2 3">
    <name type="scientific">candidate division GN15 bacterium</name>
    <dbReference type="NCBI Taxonomy" id="2072418"/>
    <lineage>
        <taxon>Bacteria</taxon>
        <taxon>candidate division GN15</taxon>
    </lineage>
</organism>
<dbReference type="Pfam" id="PF08242">
    <property type="entry name" value="Methyltransf_12"/>
    <property type="match status" value="1"/>
</dbReference>
<dbReference type="PANTHER" id="PTHR43861">
    <property type="entry name" value="TRANS-ACONITATE 2-METHYLTRANSFERASE-RELATED"/>
    <property type="match status" value="1"/>
</dbReference>
<feature type="non-terminal residue" evidence="2">
    <location>
        <position position="142"/>
    </location>
</feature>
<dbReference type="SUPFAM" id="SSF53335">
    <property type="entry name" value="S-adenosyl-L-methionine-dependent methyltransferases"/>
    <property type="match status" value="1"/>
</dbReference>
<dbReference type="InterPro" id="IPR029063">
    <property type="entry name" value="SAM-dependent_MTases_sf"/>
</dbReference>
<accession>A0A855X5X8</accession>
<dbReference type="InterPro" id="IPR013217">
    <property type="entry name" value="Methyltransf_12"/>
</dbReference>
<evidence type="ECO:0000313" key="3">
    <source>
        <dbReference type="Proteomes" id="UP000250918"/>
    </source>
</evidence>
<dbReference type="AlphaFoldDB" id="A0A855X5X8"/>
<proteinExistence type="predicted"/>